<reference evidence="2" key="1">
    <citation type="journal article" date="2023" name="G3 (Bethesda)">
        <title>A reference genome for the long-term kleptoplast-retaining sea slug Elysia crispata morphotype clarki.</title>
        <authorList>
            <person name="Eastman K.E."/>
            <person name="Pendleton A.L."/>
            <person name="Shaikh M.A."/>
            <person name="Suttiyut T."/>
            <person name="Ogas R."/>
            <person name="Tomko P."/>
            <person name="Gavelis G."/>
            <person name="Widhalm J.R."/>
            <person name="Wisecaver J.H."/>
        </authorList>
    </citation>
    <scope>NUCLEOTIDE SEQUENCE</scope>
    <source>
        <strain evidence="2">ECLA1</strain>
    </source>
</reference>
<dbReference type="AlphaFoldDB" id="A0AAE1DBP9"/>
<keyword evidence="3" id="KW-1185">Reference proteome</keyword>
<accession>A0AAE1DBP9</accession>
<protein>
    <submittedName>
        <fullName evidence="2">Uncharacterized protein</fullName>
    </submittedName>
</protein>
<feature type="region of interest" description="Disordered" evidence="1">
    <location>
        <begin position="22"/>
        <end position="45"/>
    </location>
</feature>
<feature type="compositionally biased region" description="Basic and acidic residues" evidence="1">
    <location>
        <begin position="22"/>
        <end position="35"/>
    </location>
</feature>
<proteinExistence type="predicted"/>
<evidence type="ECO:0000256" key="1">
    <source>
        <dbReference type="SAM" id="MobiDB-lite"/>
    </source>
</evidence>
<dbReference type="Proteomes" id="UP001283361">
    <property type="component" value="Unassembled WGS sequence"/>
</dbReference>
<feature type="region of interest" description="Disordered" evidence="1">
    <location>
        <begin position="67"/>
        <end position="90"/>
    </location>
</feature>
<feature type="region of interest" description="Disordered" evidence="1">
    <location>
        <begin position="97"/>
        <end position="116"/>
    </location>
</feature>
<name>A0AAE1DBP9_9GAST</name>
<gene>
    <name evidence="2" type="ORF">RRG08_056997</name>
</gene>
<dbReference type="EMBL" id="JAWDGP010004530">
    <property type="protein sequence ID" value="KAK3763573.1"/>
    <property type="molecule type" value="Genomic_DNA"/>
</dbReference>
<comment type="caution">
    <text evidence="2">The sequence shown here is derived from an EMBL/GenBank/DDBJ whole genome shotgun (WGS) entry which is preliminary data.</text>
</comment>
<organism evidence="2 3">
    <name type="scientific">Elysia crispata</name>
    <name type="common">lettuce slug</name>
    <dbReference type="NCBI Taxonomy" id="231223"/>
    <lineage>
        <taxon>Eukaryota</taxon>
        <taxon>Metazoa</taxon>
        <taxon>Spiralia</taxon>
        <taxon>Lophotrochozoa</taxon>
        <taxon>Mollusca</taxon>
        <taxon>Gastropoda</taxon>
        <taxon>Heterobranchia</taxon>
        <taxon>Euthyneura</taxon>
        <taxon>Panpulmonata</taxon>
        <taxon>Sacoglossa</taxon>
        <taxon>Placobranchoidea</taxon>
        <taxon>Plakobranchidae</taxon>
        <taxon>Elysia</taxon>
    </lineage>
</organism>
<sequence>MIRLRGMDKTTHVRNVARCIERPKEEARSTERLTKPEPPNLDGPSILESEVVEAIRMTSTFRAVKRSAERGYRSGSKLSLDPLGSPAGRTVAEHHTLPNFWRSGQPRPASSSLAGSDCAVRAGSDAWRVADPPHPVLTLDRRGDTYTTPPKSSKAVDTFETEGIVGLLSVEKTKETESRQTNNIVKIEDIVNCRYESFLTVVIDSVGISKQYRSALRLAGISKQYRSGVRLVGISKQCRSGLRLAEISEQYRSGLRLAEISKQYRSGLRLLEISKQYRSGVRLAGISKQYRSGLRLAGISKQYRSGVRLAGISKQYRSGLRLAGISKQYRSGLRLAGISKQYRSGLRLAGISKQYRSGLRLAGISKQYRSGVRLVGISKQCRSGLRLAEISEQYRSGLRLAEISKQYRSGLRLLEISKQ</sequence>
<evidence type="ECO:0000313" key="3">
    <source>
        <dbReference type="Proteomes" id="UP001283361"/>
    </source>
</evidence>
<evidence type="ECO:0000313" key="2">
    <source>
        <dbReference type="EMBL" id="KAK3763573.1"/>
    </source>
</evidence>